<evidence type="ECO:0008006" key="2">
    <source>
        <dbReference type="Google" id="ProtNLM"/>
    </source>
</evidence>
<reference evidence="1" key="1">
    <citation type="submission" date="2017-02" db="EMBL/GenBank/DDBJ databases">
        <authorList>
            <person name="Regsiter A."/>
            <person name="William W."/>
        </authorList>
    </citation>
    <scope>NUCLEOTIDE SEQUENCE</scope>
    <source>
        <strain evidence="1">Bib</strain>
    </source>
</reference>
<name>A0A3P3XGR6_9SPIR</name>
<accession>A0A3P3XGR6</accession>
<protein>
    <recommendedName>
        <fullName evidence="2">Transcriptional regulator, AbiEi antitoxin, Type IV TA system</fullName>
    </recommendedName>
</protein>
<organism evidence="1">
    <name type="scientific">uncultured spirochete</name>
    <dbReference type="NCBI Taxonomy" id="156406"/>
    <lineage>
        <taxon>Bacteria</taxon>
        <taxon>Pseudomonadati</taxon>
        <taxon>Spirochaetota</taxon>
        <taxon>Spirochaetia</taxon>
        <taxon>Spirochaetales</taxon>
        <taxon>environmental samples</taxon>
    </lineage>
</organism>
<evidence type="ECO:0000313" key="1">
    <source>
        <dbReference type="EMBL" id="SLM11145.1"/>
    </source>
</evidence>
<gene>
    <name evidence="1" type="ORF">SPIROBIBN47_180016</name>
</gene>
<dbReference type="EMBL" id="FWDM01000010">
    <property type="protein sequence ID" value="SLM11145.1"/>
    <property type="molecule type" value="Genomic_DNA"/>
</dbReference>
<dbReference type="AlphaFoldDB" id="A0A3P3XGR6"/>
<proteinExistence type="predicted"/>
<sequence length="212" mass="24143">MMKFETLLALFGDQVIFDFTSVLVLCGESRESTRVALHRMKKAGKIIELKRGLYAFAAPYRRVPLNAAALANLLYAPSYLSERWALSWYGVIPEKTAIYTSVTTRPTRSFENAMGVFQYRTIQTTLFGPYRTDTIMGQQVSIAPPEKALFDLWYLEHGEWTQARMEAYRFEPRAVDTAALRALIAASDLPRLARAMRVWEDYAREAAQGVII</sequence>